<name>D1BZC9_XYLCX</name>
<dbReference type="HOGENOM" id="CLU_020572_1_0_11"/>
<dbReference type="InterPro" id="IPR025101">
    <property type="entry name" value="DUF4012"/>
</dbReference>
<organism evidence="3 4">
    <name type="scientific">Xylanimonas cellulosilytica (strain DSM 15894 / JCM 12276 / CECT 5975 / KCTC 9989 / LMG 20990 / NBRC 107835 / XIL07)</name>
    <dbReference type="NCBI Taxonomy" id="446471"/>
    <lineage>
        <taxon>Bacteria</taxon>
        <taxon>Bacillati</taxon>
        <taxon>Actinomycetota</taxon>
        <taxon>Actinomycetes</taxon>
        <taxon>Micrococcales</taxon>
        <taxon>Promicromonosporaceae</taxon>
        <taxon>Xylanimonas</taxon>
    </lineage>
</organism>
<feature type="region of interest" description="Disordered" evidence="1">
    <location>
        <begin position="1"/>
        <end position="32"/>
    </location>
</feature>
<reference evidence="3 4" key="2">
    <citation type="journal article" date="2010" name="Stand. Genomic Sci.">
        <title>Complete genome sequence of Xylanimonas cellulosilytica type strain (XIL07).</title>
        <authorList>
            <person name="Foster B."/>
            <person name="Pukall R."/>
            <person name="Abt B."/>
            <person name="Nolan M."/>
            <person name="Glavina Del Rio T."/>
            <person name="Chen F."/>
            <person name="Lucas S."/>
            <person name="Tice H."/>
            <person name="Pitluck S."/>
            <person name="Cheng J.-F."/>
            <person name="Chertkov O."/>
            <person name="Brettin T."/>
            <person name="Han C."/>
            <person name="Detter J.C."/>
            <person name="Bruce D."/>
            <person name="Goodwin L."/>
            <person name="Ivanova N."/>
            <person name="Mavromatis K."/>
            <person name="Pati A."/>
            <person name="Mikhailova N."/>
            <person name="Chen A."/>
            <person name="Palaniappan K."/>
            <person name="Land M."/>
            <person name="Hauser L."/>
            <person name="Chang Y.-J."/>
            <person name="Jeffries C.D."/>
            <person name="Chain P."/>
            <person name="Rohde M."/>
            <person name="Goeker M."/>
            <person name="Bristow J."/>
            <person name="Eisen J.A."/>
            <person name="Markowitz V."/>
            <person name="Hugenholtz P."/>
            <person name="Kyrpides N.C."/>
            <person name="Klenk H.-P."/>
            <person name="Lapidus A."/>
        </authorList>
    </citation>
    <scope>NUCLEOTIDE SEQUENCE [LARGE SCALE GENOMIC DNA]</scope>
    <source>
        <strain evidence="4">DSM 15894 / CECT 5975 / LMG 20990 / XIL07</strain>
    </source>
</reference>
<sequence length="641" mass="64616">MPASAPTPDPEALSDSAATSDPEPAPAPPRRRHRVRRVVTAVVVVGLLGVTAGAVLLAVDAFSARSALTAAAGRVSTLQSGLADDADRATLAAELTALQQEAASARAHTDGPVWALAARLPVLGPNLDAVARIAAGLDDLVTDVVPPLVDTRLAVGDLERTADGGVDLAPLRDLAPRLAAAQAAVTATTASLAGIDPAELLPEVADPFVQVRARLADVAAAVATADRVAAVAPPMLGVDGPRTYLVLALTNAELRSGGGLPGAGLLVRADAGHVEVLRQVPGVEIGPFTTPVAELDAETAAIFTERPALFIQDVTLTPEFPTAAALAARMWALSQGEEVDGVVATDPVALAHLLEATGPVDVAAPDGDGTVGSSTVRLDAGNAVAILEHEVYSYGADSGAVADAFFGSVVAATVSRLESPDVSPAAVLKAVVAGAEQHRVQLWSAHPEEQARLAGTVVAGTFLSSPRAADAVGVFFDDTISGKMSWYLESSVTYVSSACTPAGRVDTIDVALTSTAPADAAAILPTYVAGWPNGTFVPGTVRTVVRVAGAVGSPAPQLERDGVVLGMDTHPLAGRSMGSGTIELYPGESTTVRIRALASASASTGGGLQPAGTLDLWSTPTAHDGGLRTVPVPVCGPSGNG</sequence>
<keyword evidence="2" id="KW-0472">Membrane</keyword>
<dbReference type="KEGG" id="xce:Xcel_3020"/>
<keyword evidence="4" id="KW-1185">Reference proteome</keyword>
<evidence type="ECO:0000256" key="2">
    <source>
        <dbReference type="SAM" id="Phobius"/>
    </source>
</evidence>
<reference evidence="4" key="1">
    <citation type="submission" date="2009-11" db="EMBL/GenBank/DDBJ databases">
        <title>The complete chromosome of Xylanimonas cellulosilytica DSM 15894.</title>
        <authorList>
            <consortium name="US DOE Joint Genome Institute (JGI-PGF)"/>
            <person name="Lucas S."/>
            <person name="Copeland A."/>
            <person name="Lapidus A."/>
            <person name="Glavina del Rio T."/>
            <person name="Dalin E."/>
            <person name="Tice H."/>
            <person name="Bruce D."/>
            <person name="Goodwin L."/>
            <person name="Pitluck S."/>
            <person name="Kyrpides N."/>
            <person name="Mavromatis K."/>
            <person name="Ivanova N."/>
            <person name="Mikhailova N."/>
            <person name="Foster B."/>
            <person name="Clum A."/>
            <person name="Brettin T."/>
            <person name="Detter J.C."/>
            <person name="Han C."/>
            <person name="Larimer F."/>
            <person name="Land M."/>
            <person name="Hauser L."/>
            <person name="Markowitz V."/>
            <person name="Cheng J.F."/>
            <person name="Hugenholtz P."/>
            <person name="Woyke T."/>
            <person name="Wu D."/>
            <person name="Gehrich-Schroeter G."/>
            <person name="Schneider S."/>
            <person name="Pukall S.R."/>
            <person name="Klenk H.P."/>
            <person name="Eisen J.A."/>
        </authorList>
    </citation>
    <scope>NUCLEOTIDE SEQUENCE [LARGE SCALE GENOMIC DNA]</scope>
    <source>
        <strain evidence="4">DSM 15894 / CECT 5975 / LMG 20990 / XIL07</strain>
    </source>
</reference>
<dbReference type="Proteomes" id="UP000002255">
    <property type="component" value="Chromosome"/>
</dbReference>
<keyword evidence="2" id="KW-1133">Transmembrane helix</keyword>
<dbReference type="Pfam" id="PF13196">
    <property type="entry name" value="DUF4012"/>
    <property type="match status" value="1"/>
</dbReference>
<proteinExistence type="predicted"/>
<dbReference type="STRING" id="446471.Xcel_3020"/>
<evidence type="ECO:0000313" key="3">
    <source>
        <dbReference type="EMBL" id="ACZ32026.1"/>
    </source>
</evidence>
<keyword evidence="2" id="KW-0812">Transmembrane</keyword>
<evidence type="ECO:0000256" key="1">
    <source>
        <dbReference type="SAM" id="MobiDB-lite"/>
    </source>
</evidence>
<gene>
    <name evidence="3" type="ordered locus">Xcel_3020</name>
</gene>
<evidence type="ECO:0008006" key="5">
    <source>
        <dbReference type="Google" id="ProtNLM"/>
    </source>
</evidence>
<feature type="transmembrane region" description="Helical" evidence="2">
    <location>
        <begin position="38"/>
        <end position="59"/>
    </location>
</feature>
<dbReference type="AlphaFoldDB" id="D1BZC9"/>
<dbReference type="eggNOG" id="COG2976">
    <property type="taxonomic scope" value="Bacteria"/>
</dbReference>
<evidence type="ECO:0000313" key="4">
    <source>
        <dbReference type="Proteomes" id="UP000002255"/>
    </source>
</evidence>
<accession>D1BZC9</accession>
<protein>
    <recommendedName>
        <fullName evidence="5">DUF4012 domain-containing protein</fullName>
    </recommendedName>
</protein>
<dbReference type="EMBL" id="CP001821">
    <property type="protein sequence ID" value="ACZ32026.1"/>
    <property type="molecule type" value="Genomic_DNA"/>
</dbReference>